<name>A0A1F7KAK3_9BACT</name>
<dbReference type="UniPathway" id="UPA00392"/>
<keyword evidence="4 5" id="KW-0671">Queuosine biosynthesis</keyword>
<keyword evidence="3 5" id="KW-0949">S-adenosyl-L-methionine</keyword>
<dbReference type="PANTHER" id="PTHR30307">
    <property type="entry name" value="S-ADENOSYLMETHIONINE:TRNA RIBOSYLTRANSFERASE-ISOMERASE"/>
    <property type="match status" value="1"/>
</dbReference>
<evidence type="ECO:0000256" key="2">
    <source>
        <dbReference type="ARBA" id="ARBA00022679"/>
    </source>
</evidence>
<dbReference type="Gene3D" id="3.40.1780.10">
    <property type="entry name" value="QueA-like"/>
    <property type="match status" value="1"/>
</dbReference>
<evidence type="ECO:0000313" key="7">
    <source>
        <dbReference type="Proteomes" id="UP000178450"/>
    </source>
</evidence>
<protein>
    <recommendedName>
        <fullName evidence="5">S-adenosylmethionine:tRNA ribosyltransferase-isomerase</fullName>
        <ecNumber evidence="5">2.4.99.17</ecNumber>
    </recommendedName>
    <alternativeName>
        <fullName evidence="5">Queuosine biosynthesis protein QueA</fullName>
    </alternativeName>
</protein>
<organism evidence="6 7">
    <name type="scientific">Candidatus Roizmanbacteria bacterium RIFOXYA1_FULL_41_12</name>
    <dbReference type="NCBI Taxonomy" id="1802082"/>
    <lineage>
        <taxon>Bacteria</taxon>
        <taxon>Candidatus Roizmaniibacteriota</taxon>
    </lineage>
</organism>
<reference evidence="6 7" key="1">
    <citation type="journal article" date="2016" name="Nat. Commun.">
        <title>Thousands of microbial genomes shed light on interconnected biogeochemical processes in an aquifer system.</title>
        <authorList>
            <person name="Anantharaman K."/>
            <person name="Brown C.T."/>
            <person name="Hug L.A."/>
            <person name="Sharon I."/>
            <person name="Castelle C.J."/>
            <person name="Probst A.J."/>
            <person name="Thomas B.C."/>
            <person name="Singh A."/>
            <person name="Wilkins M.J."/>
            <person name="Karaoz U."/>
            <person name="Brodie E.L."/>
            <person name="Williams K.H."/>
            <person name="Hubbard S.S."/>
            <person name="Banfield J.F."/>
        </authorList>
    </citation>
    <scope>NUCLEOTIDE SEQUENCE [LARGE SCALE GENOMIC DNA]</scope>
</reference>
<dbReference type="SUPFAM" id="SSF111337">
    <property type="entry name" value="QueA-like"/>
    <property type="match status" value="1"/>
</dbReference>
<evidence type="ECO:0000256" key="1">
    <source>
        <dbReference type="ARBA" id="ARBA00022490"/>
    </source>
</evidence>
<comment type="function">
    <text evidence="5">Transfers and isomerizes the ribose moiety from AdoMet to the 7-aminomethyl group of 7-deazaguanine (preQ1-tRNA) to give epoxyqueuosine (oQ-tRNA).</text>
</comment>
<sequence length="340" mass="39212">MKYQDLSLYDYYLPKSLIAQKPSSPRDSAKLLVYYRNENKIIDDRFYNLAKYLPVGSLLVMNNSKVIPARIMAHRQTGGKCEILMVKTTSPGVYQALFSRAIALNEELVLNGGLKIRVIKQTERDYFFKTDLSVTELIAYLEKFGQMPIPPYIKNPDSLAKLQNQYQTVFAKQYGSIAAPTASLHFTKRLLQKLTREKIKQEFVTLHVGMGTFAPLTERHFVSNQLHGEYYQVSKRAWQEIMDNHRAKKKIIAVGTTVVRTLEEITKTLDLSGETKIFIKPGYRFKLVNGLLTNFHLPKSSLLLLICAFINDRKRTLALYEYAVKHRYRFYSFGDAMLIL</sequence>
<comment type="similarity">
    <text evidence="5">Belongs to the QueA family.</text>
</comment>
<dbReference type="GO" id="GO:0005737">
    <property type="term" value="C:cytoplasm"/>
    <property type="evidence" value="ECO:0007669"/>
    <property type="project" value="UniProtKB-SubCell"/>
</dbReference>
<dbReference type="HAMAP" id="MF_00113">
    <property type="entry name" value="QueA"/>
    <property type="match status" value="1"/>
</dbReference>
<dbReference type="GO" id="GO:0008616">
    <property type="term" value="P:tRNA queuosine(34) biosynthetic process"/>
    <property type="evidence" value="ECO:0007669"/>
    <property type="project" value="UniProtKB-UniRule"/>
</dbReference>
<comment type="pathway">
    <text evidence="5">tRNA modification; tRNA-queuosine biosynthesis.</text>
</comment>
<dbReference type="AlphaFoldDB" id="A0A1F7KAK3"/>
<dbReference type="Proteomes" id="UP000178450">
    <property type="component" value="Unassembled WGS sequence"/>
</dbReference>
<dbReference type="Pfam" id="PF02547">
    <property type="entry name" value="Queuosine_synth"/>
    <property type="match status" value="1"/>
</dbReference>
<dbReference type="InterPro" id="IPR003699">
    <property type="entry name" value="QueA"/>
</dbReference>
<accession>A0A1F7KAK3</accession>
<dbReference type="InterPro" id="IPR042118">
    <property type="entry name" value="QueA_dom1"/>
</dbReference>
<dbReference type="NCBIfam" id="NF001140">
    <property type="entry name" value="PRK00147.1"/>
    <property type="match status" value="1"/>
</dbReference>
<evidence type="ECO:0000313" key="6">
    <source>
        <dbReference type="EMBL" id="OGK64881.1"/>
    </source>
</evidence>
<dbReference type="InterPro" id="IPR036100">
    <property type="entry name" value="QueA_sf"/>
</dbReference>
<dbReference type="InterPro" id="IPR042119">
    <property type="entry name" value="QueA_dom2"/>
</dbReference>
<comment type="caution">
    <text evidence="6">The sequence shown here is derived from an EMBL/GenBank/DDBJ whole genome shotgun (WGS) entry which is preliminary data.</text>
</comment>
<dbReference type="PANTHER" id="PTHR30307:SF0">
    <property type="entry name" value="S-ADENOSYLMETHIONINE:TRNA RIBOSYLTRANSFERASE-ISOMERASE"/>
    <property type="match status" value="1"/>
</dbReference>
<keyword evidence="1 5" id="KW-0963">Cytoplasm</keyword>
<keyword evidence="2 5" id="KW-0808">Transferase</keyword>
<dbReference type="GO" id="GO:0051075">
    <property type="term" value="F:S-adenosylmethionine:tRNA ribosyltransferase-isomerase activity"/>
    <property type="evidence" value="ECO:0007669"/>
    <property type="project" value="UniProtKB-EC"/>
</dbReference>
<dbReference type="EC" id="2.4.99.17" evidence="5"/>
<proteinExistence type="inferred from homology"/>
<comment type="subunit">
    <text evidence="5">Monomer.</text>
</comment>
<evidence type="ECO:0000256" key="3">
    <source>
        <dbReference type="ARBA" id="ARBA00022691"/>
    </source>
</evidence>
<evidence type="ECO:0000256" key="5">
    <source>
        <dbReference type="HAMAP-Rule" id="MF_00113"/>
    </source>
</evidence>
<evidence type="ECO:0000256" key="4">
    <source>
        <dbReference type="ARBA" id="ARBA00022785"/>
    </source>
</evidence>
<dbReference type="EMBL" id="MGBG01000013">
    <property type="protein sequence ID" value="OGK64881.1"/>
    <property type="molecule type" value="Genomic_DNA"/>
</dbReference>
<comment type="catalytic activity">
    <reaction evidence="5">
        <text>7-aminomethyl-7-carbaguanosine(34) in tRNA + S-adenosyl-L-methionine = epoxyqueuosine(34) in tRNA + adenine + L-methionine + 2 H(+)</text>
        <dbReference type="Rhea" id="RHEA:32155"/>
        <dbReference type="Rhea" id="RHEA-COMP:10342"/>
        <dbReference type="Rhea" id="RHEA-COMP:18582"/>
        <dbReference type="ChEBI" id="CHEBI:15378"/>
        <dbReference type="ChEBI" id="CHEBI:16708"/>
        <dbReference type="ChEBI" id="CHEBI:57844"/>
        <dbReference type="ChEBI" id="CHEBI:59789"/>
        <dbReference type="ChEBI" id="CHEBI:82833"/>
        <dbReference type="ChEBI" id="CHEBI:194443"/>
        <dbReference type="EC" id="2.4.99.17"/>
    </reaction>
</comment>
<dbReference type="Gene3D" id="2.40.10.240">
    <property type="entry name" value="QueA-like"/>
    <property type="match status" value="1"/>
</dbReference>
<comment type="subcellular location">
    <subcellularLocation>
        <location evidence="5">Cytoplasm</location>
    </subcellularLocation>
</comment>
<keyword evidence="6" id="KW-0413">Isomerase</keyword>
<gene>
    <name evidence="5" type="primary">queA</name>
    <name evidence="6" type="ORF">A2209_04235</name>
</gene>
<dbReference type="NCBIfam" id="TIGR00113">
    <property type="entry name" value="queA"/>
    <property type="match status" value="1"/>
</dbReference>